<evidence type="ECO:0000313" key="6">
    <source>
        <dbReference type="Proteomes" id="UP001595190"/>
    </source>
</evidence>
<evidence type="ECO:0000313" key="5">
    <source>
        <dbReference type="EMBL" id="MFC2254862.1"/>
    </source>
</evidence>
<name>A0ABV6ZRP3_9HYPH</name>
<dbReference type="PRINTS" id="PR00038">
    <property type="entry name" value="HTHLUXR"/>
</dbReference>
<dbReference type="Pfam" id="PF00196">
    <property type="entry name" value="GerE"/>
    <property type="match status" value="1"/>
</dbReference>
<evidence type="ECO:0000256" key="3">
    <source>
        <dbReference type="ARBA" id="ARBA00023163"/>
    </source>
</evidence>
<dbReference type="PROSITE" id="PS00622">
    <property type="entry name" value="HTH_LUXR_1"/>
    <property type="match status" value="1"/>
</dbReference>
<organism evidence="5 6">
    <name type="scientific">Labrys neptuniae</name>
    <dbReference type="NCBI Taxonomy" id="376174"/>
    <lineage>
        <taxon>Bacteria</taxon>
        <taxon>Pseudomonadati</taxon>
        <taxon>Pseudomonadota</taxon>
        <taxon>Alphaproteobacteria</taxon>
        <taxon>Hyphomicrobiales</taxon>
        <taxon>Xanthobacteraceae</taxon>
        <taxon>Labrys</taxon>
    </lineage>
</organism>
<sequence>MTAATEFYLKPSMGGATALGRNKAMEENESNANWNQRERNIKTGSAIPEIAVLCRYNFLRSIFVKLLRNSNVSSVVRGYNSIDEFVVDCHDDDTVIMIDDSGSDGIFDLLERNIEIFGNAVLRPKFILISDIKSHAYIEKAFALGAKGFIDPSTSVDVALAAIGLVWAGGQFLPRRSLGCPLEGKAAGEKPLARSALSPREAEIVNHLQAGRRNKEISYLLNLKQSTVAVHIRNIIQKLNVKSRMDLIKSC</sequence>
<comment type="caution">
    <text evidence="5">The sequence shown here is derived from an EMBL/GenBank/DDBJ whole genome shotgun (WGS) entry which is preliminary data.</text>
</comment>
<dbReference type="PANTHER" id="PTHR44688:SF16">
    <property type="entry name" value="DNA-BINDING TRANSCRIPTIONAL ACTIVATOR DEVR_DOSR"/>
    <property type="match status" value="1"/>
</dbReference>
<proteinExistence type="predicted"/>
<keyword evidence="1" id="KW-0805">Transcription regulation</keyword>
<dbReference type="PROSITE" id="PS50043">
    <property type="entry name" value="HTH_LUXR_2"/>
    <property type="match status" value="1"/>
</dbReference>
<evidence type="ECO:0000256" key="2">
    <source>
        <dbReference type="ARBA" id="ARBA00023125"/>
    </source>
</evidence>
<feature type="domain" description="HTH luxR-type" evidence="4">
    <location>
        <begin position="190"/>
        <end position="251"/>
    </location>
</feature>
<gene>
    <name evidence="5" type="ORF">ACETRX_35070</name>
</gene>
<dbReference type="PANTHER" id="PTHR44688">
    <property type="entry name" value="DNA-BINDING TRANSCRIPTIONAL ACTIVATOR DEVR_DOSR"/>
    <property type="match status" value="1"/>
</dbReference>
<dbReference type="SMART" id="SM00421">
    <property type="entry name" value="HTH_LUXR"/>
    <property type="match status" value="1"/>
</dbReference>
<evidence type="ECO:0000256" key="1">
    <source>
        <dbReference type="ARBA" id="ARBA00023015"/>
    </source>
</evidence>
<keyword evidence="2" id="KW-0238">DNA-binding</keyword>
<evidence type="ECO:0000259" key="4">
    <source>
        <dbReference type="PROSITE" id="PS50043"/>
    </source>
</evidence>
<dbReference type="InterPro" id="IPR000792">
    <property type="entry name" value="Tscrpt_reg_LuxR_C"/>
</dbReference>
<dbReference type="SUPFAM" id="SSF46894">
    <property type="entry name" value="C-terminal effector domain of the bipartite response regulators"/>
    <property type="match status" value="1"/>
</dbReference>
<dbReference type="RefSeq" id="WP_394315464.1">
    <property type="nucleotide sequence ID" value="NZ_JBHGPK010000048.1"/>
</dbReference>
<dbReference type="Gene3D" id="3.40.50.2300">
    <property type="match status" value="1"/>
</dbReference>
<dbReference type="InterPro" id="IPR016032">
    <property type="entry name" value="Sig_transdc_resp-reg_C-effctor"/>
</dbReference>
<reference evidence="5 6" key="1">
    <citation type="submission" date="2024-09" db="EMBL/GenBank/DDBJ databases">
        <title>Description of Labrys sedimenti sp. nov., isolated from a diclofenac-degrading enrichment culture, and genome-based reclassification of Labrys portucalensis as a later heterotypic synonym of Labrys neptuniae.</title>
        <authorList>
            <person name="Tancsics A."/>
            <person name="Csepanyi A."/>
        </authorList>
    </citation>
    <scope>NUCLEOTIDE SEQUENCE [LARGE SCALE GENOMIC DNA]</scope>
    <source>
        <strain evidence="5 6">LMG 23412</strain>
    </source>
</reference>
<protein>
    <submittedName>
        <fullName evidence="5">Response regulator transcription factor</fullName>
    </submittedName>
</protein>
<accession>A0ABV6ZRP3</accession>
<keyword evidence="3" id="KW-0804">Transcription</keyword>
<dbReference type="Proteomes" id="UP001595190">
    <property type="component" value="Unassembled WGS sequence"/>
</dbReference>
<dbReference type="CDD" id="cd06170">
    <property type="entry name" value="LuxR_C_like"/>
    <property type="match status" value="1"/>
</dbReference>
<dbReference type="EMBL" id="JBHGPK010000048">
    <property type="protein sequence ID" value="MFC2254862.1"/>
    <property type="molecule type" value="Genomic_DNA"/>
</dbReference>